<dbReference type="Pfam" id="PF07714">
    <property type="entry name" value="PK_Tyr_Ser-Thr"/>
    <property type="match status" value="1"/>
</dbReference>
<dbReference type="FunFam" id="3.80.10.10:FF:000542">
    <property type="entry name" value="Leucine-rich repeat protein kinase family protein"/>
    <property type="match status" value="1"/>
</dbReference>
<dbReference type="SMART" id="SM00220">
    <property type="entry name" value="S_TKc"/>
    <property type="match status" value="1"/>
</dbReference>
<evidence type="ECO:0000256" key="13">
    <source>
        <dbReference type="ARBA" id="ARBA00023136"/>
    </source>
</evidence>
<evidence type="ECO:0000259" key="17">
    <source>
        <dbReference type="PROSITE" id="PS50011"/>
    </source>
</evidence>
<keyword evidence="13 15" id="KW-0472">Membrane</keyword>
<evidence type="ECO:0000256" key="16">
    <source>
        <dbReference type="SAM" id="SignalP"/>
    </source>
</evidence>
<keyword evidence="12 15" id="KW-1133">Transmembrane helix</keyword>
<comment type="caution">
    <text evidence="18">The sequence shown here is derived from an EMBL/GenBank/DDBJ whole genome shotgun (WGS) entry which is preliminary data.</text>
</comment>
<dbReference type="InterPro" id="IPR001245">
    <property type="entry name" value="Ser-Thr/Tyr_kinase_cat_dom"/>
</dbReference>
<evidence type="ECO:0000256" key="11">
    <source>
        <dbReference type="ARBA" id="ARBA00022840"/>
    </source>
</evidence>
<organism evidence="18 19">
    <name type="scientific">Cinnamomum micranthum f. kanehirae</name>
    <dbReference type="NCBI Taxonomy" id="337451"/>
    <lineage>
        <taxon>Eukaryota</taxon>
        <taxon>Viridiplantae</taxon>
        <taxon>Streptophyta</taxon>
        <taxon>Embryophyta</taxon>
        <taxon>Tracheophyta</taxon>
        <taxon>Spermatophyta</taxon>
        <taxon>Magnoliopsida</taxon>
        <taxon>Magnoliidae</taxon>
        <taxon>Laurales</taxon>
        <taxon>Lauraceae</taxon>
        <taxon>Cinnamomum</taxon>
    </lineage>
</organism>
<keyword evidence="10 18" id="KW-0418">Kinase</keyword>
<dbReference type="GO" id="GO:0016020">
    <property type="term" value="C:membrane"/>
    <property type="evidence" value="ECO:0007669"/>
    <property type="project" value="UniProtKB-SubCell"/>
</dbReference>
<reference evidence="18 19" key="1">
    <citation type="journal article" date="2019" name="Nat. Plants">
        <title>Stout camphor tree genome fills gaps in understanding of flowering plant genome evolution.</title>
        <authorList>
            <person name="Chaw S.M."/>
            <person name="Liu Y.C."/>
            <person name="Wu Y.W."/>
            <person name="Wang H.Y."/>
            <person name="Lin C.I."/>
            <person name="Wu C.S."/>
            <person name="Ke H.M."/>
            <person name="Chang L.Y."/>
            <person name="Hsu C.Y."/>
            <person name="Yang H.T."/>
            <person name="Sudianto E."/>
            <person name="Hsu M.H."/>
            <person name="Wu K.P."/>
            <person name="Wang L.N."/>
            <person name="Leebens-Mack J.H."/>
            <person name="Tsai I.J."/>
        </authorList>
    </citation>
    <scope>NUCLEOTIDE SEQUENCE [LARGE SCALE GENOMIC DNA]</scope>
    <source>
        <strain evidence="19">cv. Chaw 1501</strain>
        <tissue evidence="18">Young leaves</tissue>
    </source>
</reference>
<keyword evidence="7 16" id="KW-0732">Signal</keyword>
<dbReference type="Pfam" id="PF00560">
    <property type="entry name" value="LRR_1"/>
    <property type="match status" value="2"/>
</dbReference>
<dbReference type="FunFam" id="3.30.200.20:FF:000125">
    <property type="entry name" value="Protein STRUBBELIG-RECEPTOR FAMILY 8"/>
    <property type="match status" value="1"/>
</dbReference>
<dbReference type="AlphaFoldDB" id="A0A3S3MML2"/>
<gene>
    <name evidence="18" type="ORF">CKAN_00768900</name>
</gene>
<dbReference type="InterPro" id="IPR032675">
    <property type="entry name" value="LRR_dom_sf"/>
</dbReference>
<dbReference type="InterPro" id="IPR000719">
    <property type="entry name" value="Prot_kinase_dom"/>
</dbReference>
<evidence type="ECO:0000256" key="6">
    <source>
        <dbReference type="ARBA" id="ARBA00022692"/>
    </source>
</evidence>
<evidence type="ECO:0000256" key="2">
    <source>
        <dbReference type="ARBA" id="ARBA00012513"/>
    </source>
</evidence>
<feature type="domain" description="Protein kinase" evidence="17">
    <location>
        <begin position="561"/>
        <end position="836"/>
    </location>
</feature>
<keyword evidence="8" id="KW-0677">Repeat</keyword>
<dbReference type="PROSITE" id="PS50011">
    <property type="entry name" value="PROTEIN_KINASE_DOM"/>
    <property type="match status" value="1"/>
</dbReference>
<dbReference type="PANTHER" id="PTHR45974:SF242">
    <property type="entry name" value="LEUCINE-RICH REPEAT PROTEIN KINASE FAMILY PROTEIN"/>
    <property type="match status" value="1"/>
</dbReference>
<protein>
    <recommendedName>
        <fullName evidence="2">non-specific serine/threonine protein kinase</fullName>
        <ecNumber evidence="2">2.7.11.1</ecNumber>
    </recommendedName>
</protein>
<feature type="signal peptide" evidence="16">
    <location>
        <begin position="1"/>
        <end position="22"/>
    </location>
</feature>
<keyword evidence="3" id="KW-0723">Serine/threonine-protein kinase</keyword>
<sequence length="866" mass="95072">MVIPWGPILLLLCVANLHFAASTTNPQDAAALRSLMNDWQHTPPNWILSSDPCDSQWDGVQCSNSRVTALLLSNMGLVGKMGGDIGQLEELNTLDLSFNSNLTGPLSPAIGKLKQLTTLLLAGCSFSGNIPDELGNLPQLSFLALNSNKFTGGIPASLGKLSNLYWLDLSDNQLDGSLPVSTNTTPGLDQLLNAKHFHLSKNKLSGPIPPTLFSSKMMLIHILLDANQLNGNIPSQIGLVKTLEVLRLDKNLLIGTVPSTLSNLTSINELHLADNQLSGSIPDLSTMSSLNYVDLSNNLFDPSAAPTWFTTVDSLTTLLYGNPLCNQDTNVNVYCQLQQQQGDSYSTSLARCGSKSCSNDKKLDPQSCNCAQPYQGTFLFKAAPFSDLSSSSRFRELEVKLWTELSLTPDSVYLGNISFNTDSYLQIGVELFPPDGEYFTHLEIQLLGFRLTNQTFKPPDGFGPYLFYPFPYNTFADKTRGTSMSKGVIAAIAVGCVVVVLVLTGVAVYAFMQKKRAERAIELSKPFASWAPSGKDSGGVPQLKGARWFSYNELKKITSNFAESNEIGSGGYGKVYRGLLPGGQVVAINQKSAQQGSTQGGLEFKTEIELLSRVHHKNLVGLVGFCFEQGEQMLVYEYIPNGTLRETLSGRSGIYLDWKRRLRVALGSARGISYLHDLANPPIIHRDIKSTNILLDENLTAKVADFGLSKLVADSEKGHVSTQVKGTLGYLDPEYYMTQQLTDKSDVYSFGVVMLELITAKQPIEKGKYVVREVRMAMDKQAECYGLKEMMDPAIRNANNLIGFERFVELAMQCVQESAAERPAMSEVVKEFETILQNDGMNTVFNICIFVCHRLRNYKRCSPASL</sequence>
<evidence type="ECO:0000256" key="4">
    <source>
        <dbReference type="ARBA" id="ARBA00022614"/>
    </source>
</evidence>
<keyword evidence="14" id="KW-0325">Glycoprotein</keyword>
<evidence type="ECO:0000256" key="3">
    <source>
        <dbReference type="ARBA" id="ARBA00022527"/>
    </source>
</evidence>
<dbReference type="STRING" id="337451.A0A3S3MML2"/>
<evidence type="ECO:0000256" key="12">
    <source>
        <dbReference type="ARBA" id="ARBA00022989"/>
    </source>
</evidence>
<dbReference type="EC" id="2.7.11.1" evidence="2"/>
<dbReference type="InterPro" id="IPR001611">
    <property type="entry name" value="Leu-rich_rpt"/>
</dbReference>
<dbReference type="GO" id="GO:0005524">
    <property type="term" value="F:ATP binding"/>
    <property type="evidence" value="ECO:0007669"/>
    <property type="project" value="UniProtKB-KW"/>
</dbReference>
<comment type="subcellular location">
    <subcellularLocation>
        <location evidence="1">Membrane</location>
        <topology evidence="1">Single-pass membrane protein</topology>
    </subcellularLocation>
</comment>
<feature type="chain" id="PRO_5018772566" description="non-specific serine/threonine protein kinase" evidence="16">
    <location>
        <begin position="23"/>
        <end position="866"/>
    </location>
</feature>
<evidence type="ECO:0000256" key="9">
    <source>
        <dbReference type="ARBA" id="ARBA00022741"/>
    </source>
</evidence>
<evidence type="ECO:0000256" key="14">
    <source>
        <dbReference type="ARBA" id="ARBA00023180"/>
    </source>
</evidence>
<keyword evidence="5" id="KW-0808">Transferase</keyword>
<evidence type="ECO:0000313" key="18">
    <source>
        <dbReference type="EMBL" id="RWR79128.1"/>
    </source>
</evidence>
<dbReference type="Proteomes" id="UP000283530">
    <property type="component" value="Unassembled WGS sequence"/>
</dbReference>
<dbReference type="InterPro" id="IPR008271">
    <property type="entry name" value="Ser/Thr_kinase_AS"/>
</dbReference>
<evidence type="ECO:0000256" key="15">
    <source>
        <dbReference type="SAM" id="Phobius"/>
    </source>
</evidence>
<dbReference type="PROSITE" id="PS00108">
    <property type="entry name" value="PROTEIN_KINASE_ST"/>
    <property type="match status" value="1"/>
</dbReference>
<dbReference type="PANTHER" id="PTHR45974">
    <property type="entry name" value="RECEPTOR-LIKE PROTEIN 55"/>
    <property type="match status" value="1"/>
</dbReference>
<evidence type="ECO:0000256" key="1">
    <source>
        <dbReference type="ARBA" id="ARBA00004167"/>
    </source>
</evidence>
<keyword evidence="18" id="KW-0675">Receptor</keyword>
<keyword evidence="6 15" id="KW-0812">Transmembrane</keyword>
<proteinExistence type="predicted"/>
<name>A0A3S3MML2_9MAGN</name>
<keyword evidence="9" id="KW-0547">Nucleotide-binding</keyword>
<evidence type="ECO:0000256" key="7">
    <source>
        <dbReference type="ARBA" id="ARBA00022729"/>
    </source>
</evidence>
<dbReference type="SUPFAM" id="SSF56112">
    <property type="entry name" value="Protein kinase-like (PK-like)"/>
    <property type="match status" value="1"/>
</dbReference>
<dbReference type="InterPro" id="IPR011009">
    <property type="entry name" value="Kinase-like_dom_sf"/>
</dbReference>
<accession>A0A3S3MML2</accession>
<dbReference type="FunFam" id="1.10.510.10:FF:000453">
    <property type="entry name" value="LRR receptor-like serine/threonine-protein kinase HSL2"/>
    <property type="match status" value="1"/>
</dbReference>
<dbReference type="OrthoDB" id="2015206at2759"/>
<dbReference type="EMBL" id="QPKB01000003">
    <property type="protein sequence ID" value="RWR79128.1"/>
    <property type="molecule type" value="Genomic_DNA"/>
</dbReference>
<dbReference type="Gene3D" id="3.80.10.10">
    <property type="entry name" value="Ribonuclease Inhibitor"/>
    <property type="match status" value="2"/>
</dbReference>
<keyword evidence="19" id="KW-1185">Reference proteome</keyword>
<dbReference type="FunFam" id="3.80.10.10:FF:000363">
    <property type="entry name" value="Leucine-rich repeat family protein"/>
    <property type="match status" value="1"/>
</dbReference>
<evidence type="ECO:0000256" key="10">
    <source>
        <dbReference type="ARBA" id="ARBA00022777"/>
    </source>
</evidence>
<dbReference type="Gene3D" id="3.30.200.20">
    <property type="entry name" value="Phosphorylase Kinase, domain 1"/>
    <property type="match status" value="1"/>
</dbReference>
<keyword evidence="4" id="KW-0433">Leucine-rich repeat</keyword>
<dbReference type="SUPFAM" id="SSF52058">
    <property type="entry name" value="L domain-like"/>
    <property type="match status" value="1"/>
</dbReference>
<evidence type="ECO:0000256" key="8">
    <source>
        <dbReference type="ARBA" id="ARBA00022737"/>
    </source>
</evidence>
<feature type="transmembrane region" description="Helical" evidence="15">
    <location>
        <begin position="488"/>
        <end position="511"/>
    </location>
</feature>
<dbReference type="GO" id="GO:0004674">
    <property type="term" value="F:protein serine/threonine kinase activity"/>
    <property type="evidence" value="ECO:0007669"/>
    <property type="project" value="UniProtKB-KW"/>
</dbReference>
<evidence type="ECO:0000313" key="19">
    <source>
        <dbReference type="Proteomes" id="UP000283530"/>
    </source>
</evidence>
<evidence type="ECO:0000256" key="5">
    <source>
        <dbReference type="ARBA" id="ARBA00022679"/>
    </source>
</evidence>
<dbReference type="Gene3D" id="1.10.510.10">
    <property type="entry name" value="Transferase(Phosphotransferase) domain 1"/>
    <property type="match status" value="1"/>
</dbReference>
<dbReference type="CDD" id="cd14066">
    <property type="entry name" value="STKc_IRAK"/>
    <property type="match status" value="1"/>
</dbReference>
<keyword evidence="11" id="KW-0067">ATP-binding</keyword>